<dbReference type="PANTHER" id="PTHR38037:SF2">
    <property type="entry name" value="ATP-DEPENDENT ZINC PROTEASE DOMAIN-CONTAINING PROTEIN-RELATED"/>
    <property type="match status" value="1"/>
</dbReference>
<sequence length="168" mass="19248">MKEKTIIGSTEFVDFGKRAQKVPAKIDTGADSSAVWASNIRIDKDGVLKFSLFGKGSPYYNGKIFKRTDYSVASVRSAMGQNQIRYRTHFWVKLGGRKIKMLMNLSDRSKNEFPVLIGRRSISGKFLVDVSRKNVRRKKPSVTASLNEEVKLNPYEFYKKYHQKGEEK</sequence>
<protein>
    <submittedName>
        <fullName evidence="2">RimK/LysX family protein</fullName>
    </submittedName>
</protein>
<dbReference type="Pfam" id="PF05618">
    <property type="entry name" value="Zn_protease"/>
    <property type="match status" value="1"/>
</dbReference>
<dbReference type="Gene3D" id="2.40.70.10">
    <property type="entry name" value="Acid Proteases"/>
    <property type="match status" value="1"/>
</dbReference>
<dbReference type="InterPro" id="IPR021109">
    <property type="entry name" value="Peptidase_aspartic_dom_sf"/>
</dbReference>
<evidence type="ECO:0000259" key="1">
    <source>
        <dbReference type="Pfam" id="PF05618"/>
    </source>
</evidence>
<dbReference type="PANTHER" id="PTHR38037">
    <property type="entry name" value="ZN_PROTEASE DOMAIN-CONTAINING PROTEIN"/>
    <property type="match status" value="1"/>
</dbReference>
<gene>
    <name evidence="2" type="ORF">KOY49_04130</name>
</gene>
<proteinExistence type="predicted"/>
<reference evidence="2" key="1">
    <citation type="submission" date="2021-06" db="EMBL/GenBank/DDBJ databases">
        <title>An adapted protocol for Saccharibacteria cultivation: two new species join this phylum of Candidate Phyla Radiations.</title>
        <authorList>
            <person name="Ibrahim A."/>
            <person name="Maatouk M."/>
            <person name="Raoult D."/>
            <person name="Bittar F."/>
        </authorList>
    </citation>
    <scope>NUCLEOTIDE SEQUENCE</scope>
    <source>
        <strain evidence="2">IHU2</strain>
    </source>
</reference>
<dbReference type="EMBL" id="CP076459">
    <property type="protein sequence ID" value="QWQ31328.1"/>
    <property type="molecule type" value="Genomic_DNA"/>
</dbReference>
<dbReference type="KEGG" id="mvl:KOY49_04130"/>
<dbReference type="InterPro" id="IPR008503">
    <property type="entry name" value="Asp_endopeptidase"/>
</dbReference>
<dbReference type="SUPFAM" id="SSF50630">
    <property type="entry name" value="Acid proteases"/>
    <property type="match status" value="1"/>
</dbReference>
<name>A0A8F1SA85_9BACT</name>
<dbReference type="RefSeq" id="WP_232736120.1">
    <property type="nucleotide sequence ID" value="NZ_CP076459.1"/>
</dbReference>
<organism evidence="2 3">
    <name type="scientific">Candidatus Minimicrobia vallesae</name>
    <dbReference type="NCBI Taxonomy" id="2841264"/>
    <lineage>
        <taxon>Bacteria</taxon>
        <taxon>Candidatus Saccharimonadota</taxon>
        <taxon>Candidatus Saccharimonadota incertae sedis</taxon>
        <taxon>Candidatus Minimicrobia</taxon>
    </lineage>
</organism>
<dbReference type="Proteomes" id="UP000677117">
    <property type="component" value="Chromosome"/>
</dbReference>
<evidence type="ECO:0000313" key="2">
    <source>
        <dbReference type="EMBL" id="QWQ31328.1"/>
    </source>
</evidence>
<accession>A0A8F1SA85</accession>
<feature type="domain" description="Retropepsin-like aspartic endopeptidase" evidence="1">
    <location>
        <begin position="6"/>
        <end position="138"/>
    </location>
</feature>
<dbReference type="AlphaFoldDB" id="A0A8F1SA85"/>
<evidence type="ECO:0000313" key="3">
    <source>
        <dbReference type="Proteomes" id="UP000677117"/>
    </source>
</evidence>
<keyword evidence="3" id="KW-1185">Reference proteome</keyword>